<dbReference type="GO" id="GO:0003723">
    <property type="term" value="F:RNA binding"/>
    <property type="evidence" value="ECO:0007669"/>
    <property type="project" value="InterPro"/>
</dbReference>
<gene>
    <name evidence="2" type="ORF">BST23_18415</name>
</gene>
<dbReference type="OrthoDB" id="4466580at2"/>
<feature type="domain" description="ANTAR" evidence="1">
    <location>
        <begin position="1"/>
        <end position="57"/>
    </location>
</feature>
<dbReference type="Proteomes" id="UP000192772">
    <property type="component" value="Unassembled WGS sequence"/>
</dbReference>
<dbReference type="STRING" id="81858.BST23_18415"/>
<dbReference type="EMBL" id="MVHP01000023">
    <property type="protein sequence ID" value="ORA63318.1"/>
    <property type="molecule type" value="Genomic_DNA"/>
</dbReference>
<proteinExistence type="predicted"/>
<dbReference type="PROSITE" id="PS50921">
    <property type="entry name" value="ANTAR"/>
    <property type="match status" value="1"/>
</dbReference>
<dbReference type="InterPro" id="IPR005561">
    <property type="entry name" value="ANTAR"/>
</dbReference>
<accession>A0A1A0QFP5</accession>
<organism evidence="2 3">
    <name type="scientific">Mycolicibacterium elephantis</name>
    <dbReference type="NCBI Taxonomy" id="81858"/>
    <lineage>
        <taxon>Bacteria</taxon>
        <taxon>Bacillati</taxon>
        <taxon>Actinomycetota</taxon>
        <taxon>Actinomycetes</taxon>
        <taxon>Mycobacteriales</taxon>
        <taxon>Mycobacteriaceae</taxon>
        <taxon>Mycolicibacterium</taxon>
    </lineage>
</organism>
<protein>
    <submittedName>
        <fullName evidence="2">ANTAR domain-containing protein</fullName>
    </submittedName>
</protein>
<dbReference type="Gene3D" id="1.10.10.10">
    <property type="entry name" value="Winged helix-like DNA-binding domain superfamily/Winged helix DNA-binding domain"/>
    <property type="match status" value="1"/>
</dbReference>
<evidence type="ECO:0000259" key="1">
    <source>
        <dbReference type="PROSITE" id="PS50921"/>
    </source>
</evidence>
<accession>A0A0M2Z965</accession>
<evidence type="ECO:0000313" key="2">
    <source>
        <dbReference type="EMBL" id="ORA63318.1"/>
    </source>
</evidence>
<dbReference type="InterPro" id="IPR036388">
    <property type="entry name" value="WH-like_DNA-bd_sf"/>
</dbReference>
<dbReference type="Pfam" id="PF03861">
    <property type="entry name" value="ANTAR"/>
    <property type="match status" value="1"/>
</dbReference>
<sequence length="95" mass="10083">MTSPHRVGRPIGRQGLDTAEGVLVALRQCTVDEAFREMIRAAHQHQVPLFTLADALVSAAGAAEVHGLDCADAARRAVLAEWGTLLSAVPRATLE</sequence>
<dbReference type="AlphaFoldDB" id="A0A0M2Z965"/>
<reference evidence="2 3" key="1">
    <citation type="submission" date="2017-02" db="EMBL/GenBank/DDBJ databases">
        <title>The new phylogeny of genus Mycobacterium.</title>
        <authorList>
            <person name="Tortoli E."/>
            <person name="Trovato A."/>
            <person name="Cirillo D.M."/>
        </authorList>
    </citation>
    <scope>NUCLEOTIDE SEQUENCE [LARGE SCALE GENOMIC DNA]</scope>
    <source>
        <strain evidence="2 3">FI-09383</strain>
    </source>
</reference>
<evidence type="ECO:0000313" key="3">
    <source>
        <dbReference type="Proteomes" id="UP000192772"/>
    </source>
</evidence>
<dbReference type="SMART" id="SM01012">
    <property type="entry name" value="ANTAR"/>
    <property type="match status" value="1"/>
</dbReference>
<comment type="caution">
    <text evidence="2">The sequence shown here is derived from an EMBL/GenBank/DDBJ whole genome shotgun (WGS) entry which is preliminary data.</text>
</comment>
<dbReference type="RefSeq" id="WP_046754821.1">
    <property type="nucleotide sequence ID" value="NZ_JBCGVB010000001.1"/>
</dbReference>
<name>A0A0M2Z965_9MYCO</name>